<dbReference type="InterPro" id="IPR036388">
    <property type="entry name" value="WH-like_DNA-bd_sf"/>
</dbReference>
<evidence type="ECO:0000313" key="5">
    <source>
        <dbReference type="EMBL" id="GAA3399187.1"/>
    </source>
</evidence>
<evidence type="ECO:0000256" key="1">
    <source>
        <dbReference type="SAM" id="MobiDB-lite"/>
    </source>
</evidence>
<dbReference type="Proteomes" id="UP001501676">
    <property type="component" value="Unassembled WGS sequence"/>
</dbReference>
<dbReference type="InterPro" id="IPR012906">
    <property type="entry name" value="PaaX-like_N"/>
</dbReference>
<feature type="domain" description="Transcriptional repressor PaaX-like N-terminal" evidence="2">
    <location>
        <begin position="49"/>
        <end position="115"/>
    </location>
</feature>
<dbReference type="Pfam" id="PF20803">
    <property type="entry name" value="PaaX_M"/>
    <property type="match status" value="1"/>
</dbReference>
<reference evidence="6" key="1">
    <citation type="journal article" date="2019" name="Int. J. Syst. Evol. Microbiol.">
        <title>The Global Catalogue of Microorganisms (GCM) 10K type strain sequencing project: providing services to taxonomists for standard genome sequencing and annotation.</title>
        <authorList>
            <consortium name="The Broad Institute Genomics Platform"/>
            <consortium name="The Broad Institute Genome Sequencing Center for Infectious Disease"/>
            <person name="Wu L."/>
            <person name="Ma J."/>
        </authorList>
    </citation>
    <scope>NUCLEOTIDE SEQUENCE [LARGE SCALE GENOMIC DNA]</scope>
    <source>
        <strain evidence="6">JCM 9458</strain>
    </source>
</reference>
<dbReference type="PIRSF" id="PIRSF020623">
    <property type="entry name" value="PaaX"/>
    <property type="match status" value="1"/>
</dbReference>
<feature type="region of interest" description="Disordered" evidence="1">
    <location>
        <begin position="1"/>
        <end position="44"/>
    </location>
</feature>
<dbReference type="PANTHER" id="PTHR30319">
    <property type="entry name" value="PHENYLACETIC ACID REGULATOR-RELATED TRANSCRIPTIONAL REPRESSOR"/>
    <property type="match status" value="1"/>
</dbReference>
<dbReference type="PANTHER" id="PTHR30319:SF1">
    <property type="entry name" value="TRANSCRIPTIONAL REPRESSOR PAAX"/>
    <property type="match status" value="1"/>
</dbReference>
<evidence type="ECO:0000313" key="6">
    <source>
        <dbReference type="Proteomes" id="UP001501676"/>
    </source>
</evidence>
<dbReference type="Pfam" id="PF08223">
    <property type="entry name" value="PaaX_C"/>
    <property type="match status" value="1"/>
</dbReference>
<dbReference type="EMBL" id="BAAAYN010000119">
    <property type="protein sequence ID" value="GAA3399187.1"/>
    <property type="molecule type" value="Genomic_DNA"/>
</dbReference>
<evidence type="ECO:0000259" key="2">
    <source>
        <dbReference type="Pfam" id="PF07848"/>
    </source>
</evidence>
<dbReference type="Gene3D" id="3.30.70.2650">
    <property type="match status" value="1"/>
</dbReference>
<proteinExistence type="predicted"/>
<organism evidence="5 6">
    <name type="scientific">Cryptosporangium minutisporangium</name>
    <dbReference type="NCBI Taxonomy" id="113569"/>
    <lineage>
        <taxon>Bacteria</taxon>
        <taxon>Bacillati</taxon>
        <taxon>Actinomycetota</taxon>
        <taxon>Actinomycetes</taxon>
        <taxon>Cryptosporangiales</taxon>
        <taxon>Cryptosporangiaceae</taxon>
        <taxon>Cryptosporangium</taxon>
    </lineage>
</organism>
<comment type="caution">
    <text evidence="5">The sequence shown here is derived from an EMBL/GenBank/DDBJ whole genome shotgun (WGS) entry which is preliminary data.</text>
</comment>
<sequence>MPPSTSADVAARPSARGQAAPTTGGEAVGLDGDSTDVPLPRRQAGTSPQHLLVTLLGDYWNGRREHLPSAALVALVEEFDVGEVSARAALRRLARRGVLESSKVGRNTYYGLSASATRTIVQSSSRIVQLGTGERSWDGVWTLATFSLPEEQRDLRHLLRSRLRWLGFAPLFDGVWVSPRASTDEVREFLDELEITTAAVLRAEEAVGTPLISAWDLEEIRRAYDAFLADTSPLRARLDGGDVGSAEALIARTRLMDVWRTFPALDPDLPEEVLPADWPRRRARAVFGELYDALGPLAEARVRQVLARFDAALAPLVAHHTTSDLSAAR</sequence>
<protein>
    <submittedName>
        <fullName evidence="5">PaaX family transcriptional regulator C-terminal domain-containing protein</fullName>
    </submittedName>
</protein>
<dbReference type="InterPro" id="IPR011965">
    <property type="entry name" value="PaaX_trns_reg"/>
</dbReference>
<feature type="domain" description="Transcriptional repressor PaaX-like central Cas2-like" evidence="4">
    <location>
        <begin position="135"/>
        <end position="205"/>
    </location>
</feature>
<gene>
    <name evidence="5" type="ORF">GCM10020369_84380</name>
</gene>
<accession>A0ABP6TEN7</accession>
<dbReference type="Gene3D" id="1.20.58.1460">
    <property type="match status" value="1"/>
</dbReference>
<evidence type="ECO:0000259" key="4">
    <source>
        <dbReference type="Pfam" id="PF20803"/>
    </source>
</evidence>
<evidence type="ECO:0000259" key="3">
    <source>
        <dbReference type="Pfam" id="PF08223"/>
    </source>
</evidence>
<keyword evidence="6" id="KW-1185">Reference proteome</keyword>
<dbReference type="InterPro" id="IPR013225">
    <property type="entry name" value="PaaX_C"/>
</dbReference>
<dbReference type="Pfam" id="PF07848">
    <property type="entry name" value="PaaX"/>
    <property type="match status" value="1"/>
</dbReference>
<dbReference type="InterPro" id="IPR048846">
    <property type="entry name" value="PaaX-like_central"/>
</dbReference>
<name>A0ABP6TEN7_9ACTN</name>
<feature type="domain" description="Transcriptional repressor PaaX-like C-terminal" evidence="3">
    <location>
        <begin position="215"/>
        <end position="300"/>
    </location>
</feature>
<dbReference type="Gene3D" id="1.10.10.10">
    <property type="entry name" value="Winged helix-like DNA-binding domain superfamily/Winged helix DNA-binding domain"/>
    <property type="match status" value="1"/>
</dbReference>
<dbReference type="RefSeq" id="WP_345733990.1">
    <property type="nucleotide sequence ID" value="NZ_BAAAYN010000119.1"/>
</dbReference>